<evidence type="ECO:0000256" key="1">
    <source>
        <dbReference type="ARBA" id="ARBA00004651"/>
    </source>
</evidence>
<dbReference type="Proteomes" id="UP000243207">
    <property type="component" value="Chromosome I"/>
</dbReference>
<evidence type="ECO:0000313" key="7">
    <source>
        <dbReference type="EMBL" id="SDS29307.1"/>
    </source>
</evidence>
<evidence type="ECO:0000256" key="4">
    <source>
        <dbReference type="ARBA" id="ARBA00022989"/>
    </source>
</evidence>
<dbReference type="OrthoDB" id="9781030at2"/>
<feature type="transmembrane region" description="Helical" evidence="6">
    <location>
        <begin position="94"/>
        <end position="112"/>
    </location>
</feature>
<keyword evidence="4 6" id="KW-1133">Transmembrane helix</keyword>
<dbReference type="PANTHER" id="PTHR30213:SF0">
    <property type="entry name" value="UPF0761 MEMBRANE PROTEIN YIHY"/>
    <property type="match status" value="1"/>
</dbReference>
<accession>A0A1H1R0P1</accession>
<evidence type="ECO:0000256" key="2">
    <source>
        <dbReference type="ARBA" id="ARBA00022475"/>
    </source>
</evidence>
<name>A0A1H1R0P1_9GAMM</name>
<feature type="transmembrane region" description="Helical" evidence="6">
    <location>
        <begin position="178"/>
        <end position="202"/>
    </location>
</feature>
<dbReference type="STRING" id="487184.SAMN05216421_1256"/>
<sequence>MGIFDTRGVGFVELCKRTFKAFGDDDMSTYAAALAYRALFALFPFLLFLIALLGFLHVPQFFDWLRQQAAMALPSQALEQVNPVIDQLQSQNTGVMSIGVLIAIWTASVGVRSLINAMNKAYGVDEGRPIWKLFILSILYTIGIAIMLLAVAGLMILGPQAVQWLADRVGIGSLFVTIWTWVRWPAIVLLLMLVVAVVNYLMPDVKQQFRFITPGSAVAVIVWIVASIAFGLYVRNFGNYDATYGSIGAIIILLFYFYISSAVLLLGVEMNAVIEHASADGKNPGQKEAVT</sequence>
<dbReference type="PANTHER" id="PTHR30213">
    <property type="entry name" value="INNER MEMBRANE PROTEIN YHJD"/>
    <property type="match status" value="1"/>
</dbReference>
<feature type="transmembrane region" description="Helical" evidence="6">
    <location>
        <begin position="34"/>
        <end position="56"/>
    </location>
</feature>
<reference evidence="8" key="1">
    <citation type="submission" date="2016-10" db="EMBL/GenBank/DDBJ databases">
        <authorList>
            <person name="Varghese N."/>
            <person name="Submissions S."/>
        </authorList>
    </citation>
    <scope>NUCLEOTIDE SEQUENCE [LARGE SCALE GENOMIC DNA]</scope>
    <source>
        <strain evidence="8">NRRL B-51270</strain>
    </source>
</reference>
<dbReference type="InterPro" id="IPR017039">
    <property type="entry name" value="Virul_fac_BrkB"/>
</dbReference>
<feature type="transmembrane region" description="Helical" evidence="6">
    <location>
        <begin position="214"/>
        <end position="234"/>
    </location>
</feature>
<organism evidence="7 8">
    <name type="scientific">Halopseudomonas xinjiangensis</name>
    <dbReference type="NCBI Taxonomy" id="487184"/>
    <lineage>
        <taxon>Bacteria</taxon>
        <taxon>Pseudomonadati</taxon>
        <taxon>Pseudomonadota</taxon>
        <taxon>Gammaproteobacteria</taxon>
        <taxon>Pseudomonadales</taxon>
        <taxon>Pseudomonadaceae</taxon>
        <taxon>Halopseudomonas</taxon>
    </lineage>
</organism>
<evidence type="ECO:0000256" key="3">
    <source>
        <dbReference type="ARBA" id="ARBA00022692"/>
    </source>
</evidence>
<dbReference type="AlphaFoldDB" id="A0A1H1R0P1"/>
<dbReference type="PIRSF" id="PIRSF035875">
    <property type="entry name" value="RNase_BN"/>
    <property type="match status" value="1"/>
</dbReference>
<proteinExistence type="predicted"/>
<evidence type="ECO:0000256" key="5">
    <source>
        <dbReference type="ARBA" id="ARBA00023136"/>
    </source>
</evidence>
<dbReference type="NCBIfam" id="TIGR00765">
    <property type="entry name" value="yihY_not_rbn"/>
    <property type="match status" value="1"/>
</dbReference>
<protein>
    <submittedName>
        <fullName evidence="7">Membrane protein</fullName>
    </submittedName>
</protein>
<gene>
    <name evidence="7" type="ORF">SAMN05216421_1256</name>
</gene>
<evidence type="ECO:0000313" key="8">
    <source>
        <dbReference type="Proteomes" id="UP000243207"/>
    </source>
</evidence>
<keyword evidence="2" id="KW-1003">Cell membrane</keyword>
<comment type="subcellular location">
    <subcellularLocation>
        <location evidence="1">Cell membrane</location>
        <topology evidence="1">Multi-pass membrane protein</topology>
    </subcellularLocation>
</comment>
<keyword evidence="8" id="KW-1185">Reference proteome</keyword>
<dbReference type="EMBL" id="LT629736">
    <property type="protein sequence ID" value="SDS29307.1"/>
    <property type="molecule type" value="Genomic_DNA"/>
</dbReference>
<feature type="transmembrane region" description="Helical" evidence="6">
    <location>
        <begin position="246"/>
        <end position="268"/>
    </location>
</feature>
<dbReference type="Pfam" id="PF03631">
    <property type="entry name" value="Virul_fac_BrkB"/>
    <property type="match status" value="1"/>
</dbReference>
<dbReference type="GO" id="GO:0005886">
    <property type="term" value="C:plasma membrane"/>
    <property type="evidence" value="ECO:0007669"/>
    <property type="project" value="UniProtKB-SubCell"/>
</dbReference>
<keyword evidence="3 6" id="KW-0812">Transmembrane</keyword>
<evidence type="ECO:0000256" key="6">
    <source>
        <dbReference type="SAM" id="Phobius"/>
    </source>
</evidence>
<keyword evidence="5 6" id="KW-0472">Membrane</keyword>
<feature type="transmembrane region" description="Helical" evidence="6">
    <location>
        <begin position="133"/>
        <end position="158"/>
    </location>
</feature>
<dbReference type="RefSeq" id="WP_093392347.1">
    <property type="nucleotide sequence ID" value="NZ_LT629736.1"/>
</dbReference>